<feature type="domain" description="DUF397" evidence="1">
    <location>
        <begin position="7"/>
        <end position="56"/>
    </location>
</feature>
<gene>
    <name evidence="2" type="ORF">ACFQ11_18630</name>
</gene>
<protein>
    <submittedName>
        <fullName evidence="2">DUF397 domain-containing protein</fullName>
    </submittedName>
</protein>
<dbReference type="InterPro" id="IPR007278">
    <property type="entry name" value="DUF397"/>
</dbReference>
<organism evidence="2 3">
    <name type="scientific">Actinomadura sediminis</name>
    <dbReference type="NCBI Taxonomy" id="1038904"/>
    <lineage>
        <taxon>Bacteria</taxon>
        <taxon>Bacillati</taxon>
        <taxon>Actinomycetota</taxon>
        <taxon>Actinomycetes</taxon>
        <taxon>Streptosporangiales</taxon>
        <taxon>Thermomonosporaceae</taxon>
        <taxon>Actinomadura</taxon>
    </lineage>
</organism>
<sequence length="59" mass="6574">MTRKEPFRKSRRSAMDDECVEVGRSGDVVKVRDSKAPGAGTVDLPVDAARRLFRALRGR</sequence>
<dbReference type="RefSeq" id="WP_378300188.1">
    <property type="nucleotide sequence ID" value="NZ_JBHTJA010000035.1"/>
</dbReference>
<keyword evidence="3" id="KW-1185">Reference proteome</keyword>
<dbReference type="EMBL" id="JBHTJA010000035">
    <property type="protein sequence ID" value="MFD0902422.1"/>
    <property type="molecule type" value="Genomic_DNA"/>
</dbReference>
<evidence type="ECO:0000313" key="3">
    <source>
        <dbReference type="Proteomes" id="UP001596972"/>
    </source>
</evidence>
<evidence type="ECO:0000313" key="2">
    <source>
        <dbReference type="EMBL" id="MFD0902422.1"/>
    </source>
</evidence>
<evidence type="ECO:0000259" key="1">
    <source>
        <dbReference type="Pfam" id="PF04149"/>
    </source>
</evidence>
<name>A0ABW3ET66_9ACTN</name>
<comment type="caution">
    <text evidence="2">The sequence shown here is derived from an EMBL/GenBank/DDBJ whole genome shotgun (WGS) entry which is preliminary data.</text>
</comment>
<dbReference type="Pfam" id="PF04149">
    <property type="entry name" value="DUF397"/>
    <property type="match status" value="1"/>
</dbReference>
<reference evidence="3" key="1">
    <citation type="journal article" date="2019" name="Int. J. Syst. Evol. Microbiol.">
        <title>The Global Catalogue of Microorganisms (GCM) 10K type strain sequencing project: providing services to taxonomists for standard genome sequencing and annotation.</title>
        <authorList>
            <consortium name="The Broad Institute Genomics Platform"/>
            <consortium name="The Broad Institute Genome Sequencing Center for Infectious Disease"/>
            <person name="Wu L."/>
            <person name="Ma J."/>
        </authorList>
    </citation>
    <scope>NUCLEOTIDE SEQUENCE [LARGE SCALE GENOMIC DNA]</scope>
    <source>
        <strain evidence="3">JCM 31202</strain>
    </source>
</reference>
<accession>A0ABW3ET66</accession>
<dbReference type="Proteomes" id="UP001596972">
    <property type="component" value="Unassembled WGS sequence"/>
</dbReference>
<proteinExistence type="predicted"/>